<feature type="binding site" evidence="9">
    <location>
        <position position="136"/>
    </location>
    <ligand>
        <name>substrate</name>
    </ligand>
</feature>
<comment type="caution">
    <text evidence="10">The sequence shown here is derived from an EMBL/GenBank/DDBJ whole genome shotgun (WGS) entry which is preliminary data.</text>
</comment>
<keyword evidence="7 9" id="KW-0663">Pyridoxal phosphate</keyword>
<feature type="binding site" evidence="9">
    <location>
        <position position="261"/>
    </location>
    <ligand>
        <name>substrate</name>
    </ligand>
</feature>
<evidence type="ECO:0000256" key="6">
    <source>
        <dbReference type="ARBA" id="ARBA00022756"/>
    </source>
</evidence>
<keyword evidence="4 9" id="KW-0808">Transferase</keyword>
<gene>
    <name evidence="9" type="primary">bioA</name>
    <name evidence="10" type="ORF">HUO14_13395</name>
</gene>
<name>A0ABX2N595_9SPHN</name>
<comment type="subunit">
    <text evidence="9">Homodimer.</text>
</comment>
<dbReference type="InterPro" id="IPR005815">
    <property type="entry name" value="BioA"/>
</dbReference>
<dbReference type="InterPro" id="IPR015424">
    <property type="entry name" value="PyrdxlP-dep_Trfase"/>
</dbReference>
<dbReference type="Gene3D" id="3.40.640.10">
    <property type="entry name" value="Type I PLP-dependent aspartate aminotransferase-like (Major domain)"/>
    <property type="match status" value="1"/>
</dbReference>
<protein>
    <recommendedName>
        <fullName evidence="9">Adenosylmethionine-8-amino-7-oxononanoate aminotransferase</fullName>
        <ecNumber evidence="9">2.6.1.62</ecNumber>
    </recommendedName>
    <alternativeName>
        <fullName evidence="9">7,8-diamino-pelargonic acid aminotransferase</fullName>
        <shortName evidence="9">DAPA AT</shortName>
        <shortName evidence="9">DAPA aminotransferase</shortName>
    </alternativeName>
    <alternativeName>
        <fullName evidence="9">7,8-diaminononanoate synthase</fullName>
        <shortName evidence="9">DANS</shortName>
    </alternativeName>
    <alternativeName>
        <fullName evidence="9">Diaminopelargonic acid synthase</fullName>
    </alternativeName>
</protein>
<accession>A0ABX2N595</accession>
<dbReference type="HAMAP" id="MF_00834">
    <property type="entry name" value="BioA"/>
    <property type="match status" value="1"/>
</dbReference>
<dbReference type="EC" id="2.6.1.62" evidence="9"/>
<evidence type="ECO:0000256" key="1">
    <source>
        <dbReference type="ARBA" id="ARBA00001933"/>
    </source>
</evidence>
<dbReference type="RefSeq" id="WP_176280342.1">
    <property type="nucleotide sequence ID" value="NZ_JABWMH010000004.1"/>
</dbReference>
<evidence type="ECO:0000313" key="11">
    <source>
        <dbReference type="Proteomes" id="UP000652427"/>
    </source>
</evidence>
<dbReference type="InterPro" id="IPR005814">
    <property type="entry name" value="Aminotrans_3"/>
</dbReference>
<evidence type="ECO:0000256" key="3">
    <source>
        <dbReference type="ARBA" id="ARBA00022576"/>
    </source>
</evidence>
<keyword evidence="9" id="KW-0963">Cytoplasm</keyword>
<evidence type="ECO:0000256" key="8">
    <source>
        <dbReference type="ARBA" id="ARBA00048449"/>
    </source>
</evidence>
<keyword evidence="6 9" id="KW-0093">Biotin biosynthesis</keyword>
<dbReference type="PANTHER" id="PTHR42684">
    <property type="entry name" value="ADENOSYLMETHIONINE-8-AMINO-7-OXONONANOATE AMINOTRANSFERASE"/>
    <property type="match status" value="1"/>
</dbReference>
<evidence type="ECO:0000256" key="7">
    <source>
        <dbReference type="ARBA" id="ARBA00022898"/>
    </source>
</evidence>
<comment type="catalytic activity">
    <reaction evidence="8 9">
        <text>(8S)-8-amino-7-oxononanoate + S-adenosyl-L-methionine = S-adenosyl-4-methylsulfanyl-2-oxobutanoate + (7R,8S)-7,8-diammoniononanoate</text>
        <dbReference type="Rhea" id="RHEA:16861"/>
        <dbReference type="ChEBI" id="CHEBI:16490"/>
        <dbReference type="ChEBI" id="CHEBI:59789"/>
        <dbReference type="ChEBI" id="CHEBI:149468"/>
        <dbReference type="ChEBI" id="CHEBI:149469"/>
        <dbReference type="EC" id="2.6.1.62"/>
    </reaction>
</comment>
<dbReference type="Pfam" id="PF00202">
    <property type="entry name" value="Aminotran_3"/>
    <property type="match status" value="1"/>
</dbReference>
<feature type="binding site" evidence="9">
    <location>
        <position position="295"/>
    </location>
    <ligand>
        <name>substrate</name>
    </ligand>
</feature>
<evidence type="ECO:0000256" key="2">
    <source>
        <dbReference type="ARBA" id="ARBA00005063"/>
    </source>
</evidence>
<evidence type="ECO:0000256" key="4">
    <source>
        <dbReference type="ARBA" id="ARBA00022679"/>
    </source>
</evidence>
<proteinExistence type="inferred from homology"/>
<dbReference type="InterPro" id="IPR015421">
    <property type="entry name" value="PyrdxlP-dep_Trfase_major"/>
</dbReference>
<comment type="pathway">
    <text evidence="2 9">Cofactor biosynthesis; biotin biosynthesis; 7,8-diaminononanoate from 8-amino-7-oxononanoate (SAM route): step 1/1.</text>
</comment>
<dbReference type="EMBL" id="JABWMH010000004">
    <property type="protein sequence ID" value="NVD28890.1"/>
    <property type="molecule type" value="Genomic_DNA"/>
</dbReference>
<feature type="binding site" evidence="9">
    <location>
        <begin position="104"/>
        <end position="105"/>
    </location>
    <ligand>
        <name>pyridoxal 5'-phosphate</name>
        <dbReference type="ChEBI" id="CHEBI:597326"/>
    </ligand>
</feature>
<feature type="binding site" evidence="9">
    <location>
        <begin position="296"/>
        <end position="297"/>
    </location>
    <ligand>
        <name>pyridoxal 5'-phosphate</name>
        <dbReference type="ChEBI" id="CHEBI:597326"/>
    </ligand>
</feature>
<feature type="site" description="Participates in the substrate recognition with KAPA and in a stacking interaction with the adenine ring of SAM" evidence="9">
    <location>
        <position position="9"/>
    </location>
</feature>
<feature type="binding site" evidence="9">
    <location>
        <position position="44"/>
    </location>
    <ligand>
        <name>substrate</name>
    </ligand>
</feature>
<dbReference type="CDD" id="cd00610">
    <property type="entry name" value="OAT_like"/>
    <property type="match status" value="1"/>
</dbReference>
<comment type="function">
    <text evidence="9">Catalyzes the transfer of the alpha-amino group from S-adenosyl-L-methionine (SAM) to 7-keto-8-aminopelargonic acid (KAPA) to form 7,8-diaminopelargonic acid (DAPA). It is the only aminotransferase known to utilize SAM as an amino donor.</text>
</comment>
<feature type="binding site" evidence="9">
    <location>
        <position position="385"/>
    </location>
    <ligand>
        <name>substrate</name>
    </ligand>
</feature>
<evidence type="ECO:0000256" key="5">
    <source>
        <dbReference type="ARBA" id="ARBA00022691"/>
    </source>
</evidence>
<dbReference type="PANTHER" id="PTHR42684:SF3">
    <property type="entry name" value="ADENOSYLMETHIONINE-8-AMINO-7-OXONONANOATE AMINOTRANSFERASE"/>
    <property type="match status" value="1"/>
</dbReference>
<dbReference type="NCBIfam" id="NF004624">
    <property type="entry name" value="PRK05964.1"/>
    <property type="match status" value="1"/>
</dbReference>
<dbReference type="SUPFAM" id="SSF53383">
    <property type="entry name" value="PLP-dependent transferases"/>
    <property type="match status" value="1"/>
</dbReference>
<keyword evidence="5 9" id="KW-0949">S-adenosyl-L-methionine</keyword>
<dbReference type="GO" id="GO:0004015">
    <property type="term" value="F:adenosylmethionine-8-amino-7-oxononanoate transaminase activity"/>
    <property type="evidence" value="ECO:0007669"/>
    <property type="project" value="UniProtKB-EC"/>
</dbReference>
<feature type="modified residue" description="N6-(pyridoxal phosphate)lysine" evidence="9">
    <location>
        <position position="261"/>
    </location>
</feature>
<dbReference type="Proteomes" id="UP000652427">
    <property type="component" value="Unassembled WGS sequence"/>
</dbReference>
<comment type="similarity">
    <text evidence="9">Belongs to the class-III pyridoxal-phosphate-dependent aminotransferase family. BioA subfamily.</text>
</comment>
<feature type="binding site" evidence="9">
    <location>
        <position position="232"/>
    </location>
    <ligand>
        <name>pyridoxal 5'-phosphate</name>
        <dbReference type="ChEBI" id="CHEBI:597326"/>
    </ligand>
</feature>
<comment type="cofactor">
    <cofactor evidence="1 9">
        <name>pyridoxal 5'-phosphate</name>
        <dbReference type="ChEBI" id="CHEBI:597326"/>
    </cofactor>
</comment>
<dbReference type="NCBIfam" id="TIGR00508">
    <property type="entry name" value="bioA"/>
    <property type="match status" value="1"/>
</dbReference>
<organism evidence="10 11">
    <name type="scientific">Parasphingorhabdus flavimaris</name>
    <dbReference type="NCBI Taxonomy" id="266812"/>
    <lineage>
        <taxon>Bacteria</taxon>
        <taxon>Pseudomonadati</taxon>
        <taxon>Pseudomonadota</taxon>
        <taxon>Alphaproteobacteria</taxon>
        <taxon>Sphingomonadales</taxon>
        <taxon>Sphingomonadaceae</taxon>
        <taxon>Parasphingorhabdus</taxon>
    </lineage>
</organism>
<dbReference type="InterPro" id="IPR015422">
    <property type="entry name" value="PyrdxlP-dep_Trfase_small"/>
</dbReference>
<keyword evidence="11" id="KW-1185">Reference proteome</keyword>
<sequence length="421" mass="46075">MSINIWHPFTQHGLGEPIPEIARAEGAALYRADGTRIIDAISSWWVQTHGHCHPAIVGAIQEQSARLDQMIFAGWTHEPARKLADGLSEFLPDSLQHIFFSDSGSTAVEVALKMALGYWHNRGEARQKILVMEHSYHGDTIGAMSVGARGVFNQAYAPLLFDVGTIAFPEAGAEQRALDQLEAYCSDKDHRPAALIVEPLVLGAGGMKIYSSFILKQMADICRKHDVLFIADEVMTGWGRTGTVFACEQASVEPDIMCMAKGLTGGIIPLAVTAATDAIYQAHYSQDRAQMFFHSSSFTANPIACAAANANLAIWRDEPVQQRIDAIIASHRAFSDRLADRSAVSGLRQCGTILAFEFDDGAGGYMSSLGPELLRFFRDRNILLRPLGNTVYIMPPYCIDGEDLNSVYGVIEQAVDHFGNR</sequence>
<dbReference type="Gene3D" id="3.90.1150.10">
    <property type="entry name" value="Aspartate Aminotransferase, domain 1"/>
    <property type="match status" value="1"/>
</dbReference>
<evidence type="ECO:0000313" key="10">
    <source>
        <dbReference type="EMBL" id="NVD28890.1"/>
    </source>
</evidence>
<comment type="subcellular location">
    <subcellularLocation>
        <location evidence="9">Cytoplasm</location>
    </subcellularLocation>
</comment>
<keyword evidence="3 9" id="KW-0032">Aminotransferase</keyword>
<evidence type="ECO:0000256" key="9">
    <source>
        <dbReference type="HAMAP-Rule" id="MF_00834"/>
    </source>
</evidence>
<reference evidence="10 11" key="1">
    <citation type="submission" date="2020-06" db="EMBL/GenBank/DDBJ databases">
        <authorList>
            <person name="Kim S.-J."/>
            <person name="Park S.-J."/>
        </authorList>
    </citation>
    <scope>NUCLEOTIDE SEQUENCE [LARGE SCALE GENOMIC DNA]</scope>
    <source>
        <strain evidence="10 11">SW-151</strain>
    </source>
</reference>